<feature type="transmembrane region" description="Helical" evidence="1">
    <location>
        <begin position="152"/>
        <end position="173"/>
    </location>
</feature>
<dbReference type="AlphaFoldDB" id="A0A4P6TTA8"/>
<sequence length="438" mass="46399">MRVTTALRTTSVVWVAPLVLAWVWLVTSHEAANEPAYWAGNTALVGHTLPFYAPACAAFAAWEAGRLKRAGVQRLAPVRGRYAIAFGVLWPVVALGVTAVAACLLTVRLETGAAHDWPHLGVLAMAGYLIIVHTVMGYGLGMLLPRILATPLILVVDYLCLVMPVTVVDPMWLRELTGWLDAPYGDLTVTMNPVALAVPMVLATGILAAVLVSAGIARWRGPRVVRVGAAAAASVVCLSVFTVSAVMPVRDWTGDPPPRPRADPPVCAGAAPRICVPVEAAGSLKPLSGAAKEVVPRLVDAGMEPPEQLAFVSDAARTGPRTWKLFLYRDMTDVDLRASIAASALPTMPSCPDTSDVRTGHAGTLAAWLMVKGGMGADEIQSQRGQKLAADPRVMSVVDKETKLPSAQQLAWFTRNVTLLKRCLPAPETLPAVAAEGE</sequence>
<evidence type="ECO:0000313" key="4">
    <source>
        <dbReference type="Proteomes" id="UP000292547"/>
    </source>
</evidence>
<feature type="transmembrane region" description="Helical" evidence="1">
    <location>
        <begin position="82"/>
        <end position="107"/>
    </location>
</feature>
<feature type="domain" description="DUF7224" evidence="2">
    <location>
        <begin position="274"/>
        <end position="423"/>
    </location>
</feature>
<accession>A0A4P6TTA8</accession>
<keyword evidence="4" id="KW-1185">Reference proteome</keyword>
<dbReference type="Proteomes" id="UP000292547">
    <property type="component" value="Chromosome"/>
</dbReference>
<dbReference type="GeneID" id="300098472"/>
<dbReference type="RefSeq" id="WP_031182109.1">
    <property type="nucleotide sequence ID" value="NZ_CP032229.1"/>
</dbReference>
<gene>
    <name evidence="3" type="ORF">D0Z67_05970</name>
</gene>
<dbReference type="OrthoDB" id="4280966at2"/>
<keyword evidence="1" id="KW-0812">Transmembrane</keyword>
<organism evidence="3 4">
    <name type="scientific">Streptomyces seoulensis</name>
    <dbReference type="NCBI Taxonomy" id="73044"/>
    <lineage>
        <taxon>Bacteria</taxon>
        <taxon>Bacillati</taxon>
        <taxon>Actinomycetota</taxon>
        <taxon>Actinomycetes</taxon>
        <taxon>Kitasatosporales</taxon>
        <taxon>Streptomycetaceae</taxon>
        <taxon>Streptomyces</taxon>
    </lineage>
</organism>
<keyword evidence="1" id="KW-1133">Transmembrane helix</keyword>
<feature type="transmembrane region" description="Helical" evidence="1">
    <location>
        <begin position="119"/>
        <end position="140"/>
    </location>
</feature>
<keyword evidence="1" id="KW-0472">Membrane</keyword>
<name>A0A4P6TTA8_STRSO</name>
<dbReference type="Pfam" id="PF23866">
    <property type="entry name" value="DUF7224"/>
    <property type="match status" value="1"/>
</dbReference>
<feature type="transmembrane region" description="Helical" evidence="1">
    <location>
        <begin position="224"/>
        <end position="247"/>
    </location>
</feature>
<dbReference type="InterPro" id="IPR055648">
    <property type="entry name" value="DUF7224"/>
</dbReference>
<evidence type="ECO:0000313" key="3">
    <source>
        <dbReference type="EMBL" id="QBJ89893.1"/>
    </source>
</evidence>
<evidence type="ECO:0000259" key="2">
    <source>
        <dbReference type="Pfam" id="PF23866"/>
    </source>
</evidence>
<evidence type="ECO:0000256" key="1">
    <source>
        <dbReference type="SAM" id="Phobius"/>
    </source>
</evidence>
<proteinExistence type="predicted"/>
<dbReference type="KEGG" id="sseo:D0Z67_05970"/>
<protein>
    <recommendedName>
        <fullName evidence="2">DUF7224 domain-containing protein</fullName>
    </recommendedName>
</protein>
<dbReference type="EMBL" id="CP032229">
    <property type="protein sequence ID" value="QBJ89893.1"/>
    <property type="molecule type" value="Genomic_DNA"/>
</dbReference>
<dbReference type="STRING" id="73044.GCA_000725795_03946"/>
<reference evidence="3 4" key="1">
    <citation type="submission" date="2018-08" db="EMBL/GenBank/DDBJ databases">
        <title>The complete genome sequence of Streptomyces seoulensis, a pioneer strain for nickel superoxide dismutase discovery.</title>
        <authorList>
            <person name="Shin J."/>
            <person name="Lee J.-S."/>
            <person name="Lee E.-J."/>
            <person name="Youn H.-D."/>
        </authorList>
    </citation>
    <scope>NUCLEOTIDE SEQUENCE [LARGE SCALE GENOMIC DNA]</scope>
    <source>
        <strain evidence="3 4">KCTC 9819</strain>
    </source>
</reference>
<feature type="transmembrane region" description="Helical" evidence="1">
    <location>
        <begin position="193"/>
        <end position="217"/>
    </location>
</feature>
<feature type="transmembrane region" description="Helical" evidence="1">
    <location>
        <begin position="44"/>
        <end position="62"/>
    </location>
</feature>